<dbReference type="AlphaFoldDB" id="A0A923KTC1"/>
<dbReference type="InterPro" id="IPR036761">
    <property type="entry name" value="TTHA0802/YceI-like_sf"/>
</dbReference>
<reference evidence="3" key="1">
    <citation type="submission" date="2020-08" db="EMBL/GenBank/DDBJ databases">
        <title>Novel species isolated from subtropical streams in China.</title>
        <authorList>
            <person name="Lu H."/>
        </authorList>
    </citation>
    <scope>NUCLEOTIDE SEQUENCE</scope>
    <source>
        <strain evidence="3">LX22W</strain>
    </source>
</reference>
<dbReference type="SMART" id="SM00867">
    <property type="entry name" value="YceI"/>
    <property type="match status" value="1"/>
</dbReference>
<comment type="caution">
    <text evidence="3">The sequence shown here is derived from an EMBL/GenBank/DDBJ whole genome shotgun (WGS) entry which is preliminary data.</text>
</comment>
<dbReference type="Pfam" id="PF04264">
    <property type="entry name" value="YceI"/>
    <property type="match status" value="1"/>
</dbReference>
<feature type="signal peptide" evidence="1">
    <location>
        <begin position="1"/>
        <end position="22"/>
    </location>
</feature>
<evidence type="ECO:0000313" key="3">
    <source>
        <dbReference type="EMBL" id="MBC3881414.1"/>
    </source>
</evidence>
<evidence type="ECO:0000259" key="2">
    <source>
        <dbReference type="SMART" id="SM00867"/>
    </source>
</evidence>
<protein>
    <submittedName>
        <fullName evidence="3">YceI family protein</fullName>
    </submittedName>
</protein>
<sequence length="185" mass="20356">MKNFLRLSSATLLSITTGLVFAGSLKLDNAKSSLQITFKQMEVPVQASFKRYAVIIDLNEKQIEQSKAQVEIDMNSLELPAPEYNKEVQKKEWFNAAQFPKATFTSTAMKLIAPGKLQVSGNLTIKGKVVATSFPLSYKADGTGQLFEGSLPIKRLAFGIGDGEWKDTSMVADEVVIKFKVVTTK</sequence>
<organism evidence="3 4">
    <name type="scientific">Undibacterium nitidum</name>
    <dbReference type="NCBI Taxonomy" id="2762298"/>
    <lineage>
        <taxon>Bacteria</taxon>
        <taxon>Pseudomonadati</taxon>
        <taxon>Pseudomonadota</taxon>
        <taxon>Betaproteobacteria</taxon>
        <taxon>Burkholderiales</taxon>
        <taxon>Oxalobacteraceae</taxon>
        <taxon>Undibacterium</taxon>
    </lineage>
</organism>
<accession>A0A923KTC1</accession>
<dbReference type="PANTHER" id="PTHR34406:SF1">
    <property type="entry name" value="PROTEIN YCEI"/>
    <property type="match status" value="1"/>
</dbReference>
<dbReference type="SUPFAM" id="SSF101874">
    <property type="entry name" value="YceI-like"/>
    <property type="match status" value="1"/>
</dbReference>
<dbReference type="Gene3D" id="2.40.128.110">
    <property type="entry name" value="Lipid/polyisoprenoid-binding, YceI-like"/>
    <property type="match status" value="1"/>
</dbReference>
<name>A0A923KTC1_9BURK</name>
<keyword evidence="1" id="KW-0732">Signal</keyword>
<dbReference type="EMBL" id="JACOFZ010000002">
    <property type="protein sequence ID" value="MBC3881414.1"/>
    <property type="molecule type" value="Genomic_DNA"/>
</dbReference>
<keyword evidence="4" id="KW-1185">Reference proteome</keyword>
<dbReference type="Proteomes" id="UP000627446">
    <property type="component" value="Unassembled WGS sequence"/>
</dbReference>
<dbReference type="InterPro" id="IPR007372">
    <property type="entry name" value="Lipid/polyisoprenoid-bd_YceI"/>
</dbReference>
<evidence type="ECO:0000313" key="4">
    <source>
        <dbReference type="Proteomes" id="UP000627446"/>
    </source>
</evidence>
<feature type="domain" description="Lipid/polyisoprenoid-binding YceI-like" evidence="2">
    <location>
        <begin position="24"/>
        <end position="184"/>
    </location>
</feature>
<proteinExistence type="predicted"/>
<gene>
    <name evidence="3" type="ORF">H8K36_08530</name>
</gene>
<dbReference type="PANTHER" id="PTHR34406">
    <property type="entry name" value="PROTEIN YCEI"/>
    <property type="match status" value="1"/>
</dbReference>
<evidence type="ECO:0000256" key="1">
    <source>
        <dbReference type="SAM" id="SignalP"/>
    </source>
</evidence>
<feature type="chain" id="PRO_5037726376" evidence="1">
    <location>
        <begin position="23"/>
        <end position="185"/>
    </location>
</feature>